<evidence type="ECO:0000259" key="2">
    <source>
        <dbReference type="Pfam" id="PF01243"/>
    </source>
</evidence>
<evidence type="ECO:0000256" key="1">
    <source>
        <dbReference type="ARBA" id="ARBA00023002"/>
    </source>
</evidence>
<reference evidence="4" key="1">
    <citation type="journal article" date="2019" name="Int. J. Syst. Evol. Microbiol.">
        <title>The Global Catalogue of Microorganisms (GCM) 10K type strain sequencing project: providing services to taxonomists for standard genome sequencing and annotation.</title>
        <authorList>
            <consortium name="The Broad Institute Genomics Platform"/>
            <consortium name="The Broad Institute Genome Sequencing Center for Infectious Disease"/>
            <person name="Wu L."/>
            <person name="Ma J."/>
        </authorList>
    </citation>
    <scope>NUCLEOTIDE SEQUENCE [LARGE SCALE GENOMIC DNA]</scope>
    <source>
        <strain evidence="4">JCM 6835</strain>
    </source>
</reference>
<proteinExistence type="predicted"/>
<name>A0ABP6DMS5_9ACTN</name>
<keyword evidence="4" id="KW-1185">Reference proteome</keyword>
<dbReference type="Proteomes" id="UP001501666">
    <property type="component" value="Unassembled WGS sequence"/>
</dbReference>
<comment type="caution">
    <text evidence="3">The sequence shown here is derived from an EMBL/GenBank/DDBJ whole genome shotgun (WGS) entry which is preliminary data.</text>
</comment>
<dbReference type="InterPro" id="IPR011576">
    <property type="entry name" value="Pyridox_Oxase_N"/>
</dbReference>
<gene>
    <name evidence="3" type="ORF">GCM10010412_008930</name>
</gene>
<protein>
    <submittedName>
        <fullName evidence="3">PPOX class F420-dependent oxidoreductase</fullName>
    </submittedName>
</protein>
<dbReference type="InterPro" id="IPR052019">
    <property type="entry name" value="F420H2_bilvrd_red/Heme_oxyg"/>
</dbReference>
<sequence length="142" mass="15945">MLTTIKALIVSSAMSVIPDSHVDLLTRPLFAHLATLMPDGTPQVTPVWTIWDGEFLRFTTTTDRQKGRNAAERPSISLSINDPEAPYRYLEVRGVVERVEPDPGGDFFDVLARRYGLEYEAPVGDAERRVTLVMRPLRCTSQ</sequence>
<dbReference type="PANTHER" id="PTHR35176:SF6">
    <property type="entry name" value="HEME OXYGENASE HI_0854-RELATED"/>
    <property type="match status" value="1"/>
</dbReference>
<dbReference type="PANTHER" id="PTHR35176">
    <property type="entry name" value="HEME OXYGENASE HI_0854-RELATED"/>
    <property type="match status" value="1"/>
</dbReference>
<dbReference type="Pfam" id="PF01243">
    <property type="entry name" value="PNPOx_N"/>
    <property type="match status" value="1"/>
</dbReference>
<evidence type="ECO:0000313" key="3">
    <source>
        <dbReference type="EMBL" id="GAA2646325.1"/>
    </source>
</evidence>
<organism evidence="3 4">
    <name type="scientific">Nonomuraea recticatena</name>
    <dbReference type="NCBI Taxonomy" id="46178"/>
    <lineage>
        <taxon>Bacteria</taxon>
        <taxon>Bacillati</taxon>
        <taxon>Actinomycetota</taxon>
        <taxon>Actinomycetes</taxon>
        <taxon>Streptosporangiales</taxon>
        <taxon>Streptosporangiaceae</taxon>
        <taxon>Nonomuraea</taxon>
    </lineage>
</organism>
<dbReference type="Gene3D" id="2.30.110.10">
    <property type="entry name" value="Electron Transport, Fmn-binding Protein, Chain A"/>
    <property type="match status" value="1"/>
</dbReference>
<dbReference type="InterPro" id="IPR019920">
    <property type="entry name" value="F420-binding_dom_put"/>
</dbReference>
<dbReference type="EMBL" id="BAAATE010000002">
    <property type="protein sequence ID" value="GAA2646325.1"/>
    <property type="molecule type" value="Genomic_DNA"/>
</dbReference>
<evidence type="ECO:0000313" key="4">
    <source>
        <dbReference type="Proteomes" id="UP001501666"/>
    </source>
</evidence>
<feature type="domain" description="Pyridoxamine 5'-phosphate oxidase N-terminal" evidence="2">
    <location>
        <begin position="18"/>
        <end position="130"/>
    </location>
</feature>
<accession>A0ABP6DMS5</accession>
<dbReference type="NCBIfam" id="TIGR03618">
    <property type="entry name" value="Rv1155_F420"/>
    <property type="match status" value="1"/>
</dbReference>
<keyword evidence="1" id="KW-0560">Oxidoreductase</keyword>
<dbReference type="InterPro" id="IPR012349">
    <property type="entry name" value="Split_barrel_FMN-bd"/>
</dbReference>
<dbReference type="SUPFAM" id="SSF50475">
    <property type="entry name" value="FMN-binding split barrel"/>
    <property type="match status" value="1"/>
</dbReference>